<dbReference type="Proteomes" id="UP000642125">
    <property type="component" value="Unassembled WGS sequence"/>
</dbReference>
<feature type="transmembrane region" description="Helical" evidence="2">
    <location>
        <begin position="55"/>
        <end position="72"/>
    </location>
</feature>
<evidence type="ECO:0000313" key="4">
    <source>
        <dbReference type="Proteomes" id="UP000642125"/>
    </source>
</evidence>
<feature type="transmembrane region" description="Helical" evidence="2">
    <location>
        <begin position="31"/>
        <end position="49"/>
    </location>
</feature>
<keyword evidence="2" id="KW-0472">Membrane</keyword>
<evidence type="ECO:0000313" key="3">
    <source>
        <dbReference type="EMBL" id="GIG34748.1"/>
    </source>
</evidence>
<sequence length="106" mass="10765">MTDQPTTPPSEPDGPGRAPTEAGAEDEQNRAAFFPIGLVFLVLGLMGFANDSMRYASFAFLPVGVVFLILAAQGRSGGAEDAAPAAEPPGSQPGPGPAEGPDVTPR</sequence>
<name>A0A919U1D0_9CELL</name>
<keyword evidence="2" id="KW-0812">Transmembrane</keyword>
<dbReference type="AlphaFoldDB" id="A0A919U1D0"/>
<accession>A0A919U1D0</accession>
<evidence type="ECO:0000256" key="2">
    <source>
        <dbReference type="SAM" id="Phobius"/>
    </source>
</evidence>
<protein>
    <submittedName>
        <fullName evidence="3">Uncharacterized protein</fullName>
    </submittedName>
</protein>
<dbReference type="RefSeq" id="WP_203666799.1">
    <property type="nucleotide sequence ID" value="NZ_BONO01000001.1"/>
</dbReference>
<gene>
    <name evidence="3" type="ORF">Cpa01nite_01290</name>
</gene>
<feature type="compositionally biased region" description="Pro residues" evidence="1">
    <location>
        <begin position="1"/>
        <end position="12"/>
    </location>
</feature>
<proteinExistence type="predicted"/>
<feature type="compositionally biased region" description="Pro residues" evidence="1">
    <location>
        <begin position="86"/>
        <end position="98"/>
    </location>
</feature>
<dbReference type="EMBL" id="BONO01000001">
    <property type="protein sequence ID" value="GIG34748.1"/>
    <property type="molecule type" value="Genomic_DNA"/>
</dbReference>
<reference evidence="3" key="1">
    <citation type="submission" date="2021-01" db="EMBL/GenBank/DDBJ databases">
        <title>Whole genome shotgun sequence of Cellulomonas pakistanensis NBRC 110800.</title>
        <authorList>
            <person name="Komaki H."/>
            <person name="Tamura T."/>
        </authorList>
    </citation>
    <scope>NUCLEOTIDE SEQUENCE</scope>
    <source>
        <strain evidence="3">NBRC 110800</strain>
    </source>
</reference>
<feature type="region of interest" description="Disordered" evidence="1">
    <location>
        <begin position="1"/>
        <end position="28"/>
    </location>
</feature>
<feature type="region of interest" description="Disordered" evidence="1">
    <location>
        <begin position="77"/>
        <end position="106"/>
    </location>
</feature>
<keyword evidence="4" id="KW-1185">Reference proteome</keyword>
<comment type="caution">
    <text evidence="3">The sequence shown here is derived from an EMBL/GenBank/DDBJ whole genome shotgun (WGS) entry which is preliminary data.</text>
</comment>
<keyword evidence="2" id="KW-1133">Transmembrane helix</keyword>
<organism evidence="3 4">
    <name type="scientific">Cellulomonas pakistanensis</name>
    <dbReference type="NCBI Taxonomy" id="992287"/>
    <lineage>
        <taxon>Bacteria</taxon>
        <taxon>Bacillati</taxon>
        <taxon>Actinomycetota</taxon>
        <taxon>Actinomycetes</taxon>
        <taxon>Micrococcales</taxon>
        <taxon>Cellulomonadaceae</taxon>
        <taxon>Cellulomonas</taxon>
    </lineage>
</organism>
<evidence type="ECO:0000256" key="1">
    <source>
        <dbReference type="SAM" id="MobiDB-lite"/>
    </source>
</evidence>